<sequence>MAIKVRDSAEDKTSMMIRLCEISPYQLALHMSMVPTFGCP</sequence>
<gene>
    <name evidence="1" type="ORF">AFUS01_LOCUS36347</name>
</gene>
<keyword evidence="2" id="KW-1185">Reference proteome</keyword>
<accession>A0A8J2PEK3</accession>
<dbReference type="Proteomes" id="UP000708208">
    <property type="component" value="Unassembled WGS sequence"/>
</dbReference>
<organism evidence="1 2">
    <name type="scientific">Allacma fusca</name>
    <dbReference type="NCBI Taxonomy" id="39272"/>
    <lineage>
        <taxon>Eukaryota</taxon>
        <taxon>Metazoa</taxon>
        <taxon>Ecdysozoa</taxon>
        <taxon>Arthropoda</taxon>
        <taxon>Hexapoda</taxon>
        <taxon>Collembola</taxon>
        <taxon>Symphypleona</taxon>
        <taxon>Sminthuridae</taxon>
        <taxon>Allacma</taxon>
    </lineage>
</organism>
<proteinExistence type="predicted"/>
<name>A0A8J2PEK3_9HEXA</name>
<evidence type="ECO:0000313" key="2">
    <source>
        <dbReference type="Proteomes" id="UP000708208"/>
    </source>
</evidence>
<dbReference type="AlphaFoldDB" id="A0A8J2PEK3"/>
<protein>
    <submittedName>
        <fullName evidence="1">Uncharacterized protein</fullName>
    </submittedName>
</protein>
<evidence type="ECO:0000313" key="1">
    <source>
        <dbReference type="EMBL" id="CAG7826287.1"/>
    </source>
</evidence>
<reference evidence="1" key="1">
    <citation type="submission" date="2021-06" db="EMBL/GenBank/DDBJ databases">
        <authorList>
            <person name="Hodson N. C."/>
            <person name="Mongue J. A."/>
            <person name="Jaron S. K."/>
        </authorList>
    </citation>
    <scope>NUCLEOTIDE SEQUENCE</scope>
</reference>
<comment type="caution">
    <text evidence="1">The sequence shown here is derived from an EMBL/GenBank/DDBJ whole genome shotgun (WGS) entry which is preliminary data.</text>
</comment>
<dbReference type="EMBL" id="CAJVCH010539256">
    <property type="protein sequence ID" value="CAG7826287.1"/>
    <property type="molecule type" value="Genomic_DNA"/>
</dbReference>
<feature type="non-terminal residue" evidence="1">
    <location>
        <position position="40"/>
    </location>
</feature>